<dbReference type="EMBL" id="KN822974">
    <property type="protein sequence ID" value="KIO30180.1"/>
    <property type="molecule type" value="Genomic_DNA"/>
</dbReference>
<dbReference type="GO" id="GO:0006361">
    <property type="term" value="P:transcription initiation at RNA polymerase I promoter"/>
    <property type="evidence" value="ECO:0007669"/>
    <property type="project" value="InterPro"/>
</dbReference>
<dbReference type="AlphaFoldDB" id="A0A0C3QFI0"/>
<proteinExistence type="inferred from homology"/>
<comment type="similarity">
    <text evidence="1">Belongs to the RRN3 family.</text>
</comment>
<protein>
    <submittedName>
        <fullName evidence="2">Uncharacterized protein</fullName>
    </submittedName>
</protein>
<dbReference type="PANTHER" id="PTHR12790">
    <property type="entry name" value="TRANSCRIPTION INITIATION FACTOR IA RRN3"/>
    <property type="match status" value="1"/>
</dbReference>
<dbReference type="HOGENOM" id="CLU_2198940_0_0_1"/>
<gene>
    <name evidence="2" type="ORF">M407DRAFT_20648</name>
</gene>
<reference evidence="2 3" key="1">
    <citation type="submission" date="2014-04" db="EMBL/GenBank/DDBJ databases">
        <authorList>
            <consortium name="DOE Joint Genome Institute"/>
            <person name="Kuo A."/>
            <person name="Girlanda M."/>
            <person name="Perotto S."/>
            <person name="Kohler A."/>
            <person name="Nagy L.G."/>
            <person name="Floudas D."/>
            <person name="Copeland A."/>
            <person name="Barry K.W."/>
            <person name="Cichocki N."/>
            <person name="Veneault-Fourrey C."/>
            <person name="LaButti K."/>
            <person name="Lindquist E.A."/>
            <person name="Lipzen A."/>
            <person name="Lundell T."/>
            <person name="Morin E."/>
            <person name="Murat C."/>
            <person name="Sun H."/>
            <person name="Tunlid A."/>
            <person name="Henrissat B."/>
            <person name="Grigoriev I.V."/>
            <person name="Hibbett D.S."/>
            <person name="Martin F."/>
            <person name="Nordberg H.P."/>
            <person name="Cantor M.N."/>
            <person name="Hua S.X."/>
        </authorList>
    </citation>
    <scope>NUCLEOTIDE SEQUENCE [LARGE SCALE GENOMIC DNA]</scope>
    <source>
        <strain evidence="2 3">MUT 4182</strain>
    </source>
</reference>
<sequence length="108" mass="12114">MPIRLRPVPVPSSPARLFVVADSTVENDINAFFPFDPYKLPGSSSFIDDIYREWSMVALDEDDSEEEENEDNQDVVVGEIGEEEEEVQLAHSFNEISISPRRVSLAAA</sequence>
<dbReference type="Pfam" id="PF05327">
    <property type="entry name" value="RRN3"/>
    <property type="match status" value="1"/>
</dbReference>
<dbReference type="STRING" id="1051891.A0A0C3QFI0"/>
<dbReference type="OrthoDB" id="26970at2759"/>
<evidence type="ECO:0000256" key="1">
    <source>
        <dbReference type="ARBA" id="ARBA00010098"/>
    </source>
</evidence>
<keyword evidence="3" id="KW-1185">Reference proteome</keyword>
<organism evidence="2 3">
    <name type="scientific">Tulasnella calospora MUT 4182</name>
    <dbReference type="NCBI Taxonomy" id="1051891"/>
    <lineage>
        <taxon>Eukaryota</taxon>
        <taxon>Fungi</taxon>
        <taxon>Dikarya</taxon>
        <taxon>Basidiomycota</taxon>
        <taxon>Agaricomycotina</taxon>
        <taxon>Agaricomycetes</taxon>
        <taxon>Cantharellales</taxon>
        <taxon>Tulasnellaceae</taxon>
        <taxon>Tulasnella</taxon>
    </lineage>
</organism>
<evidence type="ECO:0000313" key="3">
    <source>
        <dbReference type="Proteomes" id="UP000054248"/>
    </source>
</evidence>
<accession>A0A0C3QFI0</accession>
<dbReference type="PANTHER" id="PTHR12790:SF0">
    <property type="entry name" value="RNA POLYMERASE I-SPECIFIC TRANSCRIPTION INITIATION FACTOR RRN3-RELATED"/>
    <property type="match status" value="1"/>
</dbReference>
<dbReference type="Proteomes" id="UP000054248">
    <property type="component" value="Unassembled WGS sequence"/>
</dbReference>
<name>A0A0C3QFI0_9AGAM</name>
<dbReference type="InterPro" id="IPR007991">
    <property type="entry name" value="RNA_pol_I_trans_ini_fac_RRN3"/>
</dbReference>
<reference evidence="3" key="2">
    <citation type="submission" date="2015-01" db="EMBL/GenBank/DDBJ databases">
        <title>Evolutionary Origins and Diversification of the Mycorrhizal Mutualists.</title>
        <authorList>
            <consortium name="DOE Joint Genome Institute"/>
            <consortium name="Mycorrhizal Genomics Consortium"/>
            <person name="Kohler A."/>
            <person name="Kuo A."/>
            <person name="Nagy L.G."/>
            <person name="Floudas D."/>
            <person name="Copeland A."/>
            <person name="Barry K.W."/>
            <person name="Cichocki N."/>
            <person name="Veneault-Fourrey C."/>
            <person name="LaButti K."/>
            <person name="Lindquist E.A."/>
            <person name="Lipzen A."/>
            <person name="Lundell T."/>
            <person name="Morin E."/>
            <person name="Murat C."/>
            <person name="Riley R."/>
            <person name="Ohm R."/>
            <person name="Sun H."/>
            <person name="Tunlid A."/>
            <person name="Henrissat B."/>
            <person name="Grigoriev I.V."/>
            <person name="Hibbett D.S."/>
            <person name="Martin F."/>
        </authorList>
    </citation>
    <scope>NUCLEOTIDE SEQUENCE [LARGE SCALE GENOMIC DNA]</scope>
    <source>
        <strain evidence="3">MUT 4182</strain>
    </source>
</reference>
<dbReference type="GO" id="GO:0001042">
    <property type="term" value="F:RNA polymerase I core binding"/>
    <property type="evidence" value="ECO:0007669"/>
    <property type="project" value="TreeGrafter"/>
</dbReference>
<dbReference type="GO" id="GO:0001181">
    <property type="term" value="F:RNA polymerase I general transcription initiation factor activity"/>
    <property type="evidence" value="ECO:0007669"/>
    <property type="project" value="InterPro"/>
</dbReference>
<dbReference type="GO" id="GO:0005634">
    <property type="term" value="C:nucleus"/>
    <property type="evidence" value="ECO:0007669"/>
    <property type="project" value="TreeGrafter"/>
</dbReference>
<evidence type="ECO:0000313" key="2">
    <source>
        <dbReference type="EMBL" id="KIO30180.1"/>
    </source>
</evidence>